<comment type="caution">
    <text evidence="2">The sequence shown here is derived from an EMBL/GenBank/DDBJ whole genome shotgun (WGS) entry which is preliminary data.</text>
</comment>
<feature type="domain" description="Methyltransferase" evidence="1">
    <location>
        <begin position="58"/>
        <end position="135"/>
    </location>
</feature>
<dbReference type="GO" id="GO:0008168">
    <property type="term" value="F:methyltransferase activity"/>
    <property type="evidence" value="ECO:0007669"/>
    <property type="project" value="UniProtKB-KW"/>
</dbReference>
<protein>
    <submittedName>
        <fullName evidence="2">Class I SAM-dependent methyltransferase</fullName>
        <ecNumber evidence="2">2.1.-.-</ecNumber>
    </submittedName>
</protein>
<dbReference type="RefSeq" id="WP_330091517.1">
    <property type="nucleotide sequence ID" value="NZ_JAUZMY010000008.1"/>
</dbReference>
<dbReference type="InterPro" id="IPR029063">
    <property type="entry name" value="SAM-dependent_MTases_sf"/>
</dbReference>
<evidence type="ECO:0000259" key="1">
    <source>
        <dbReference type="Pfam" id="PF13649"/>
    </source>
</evidence>
<dbReference type="Pfam" id="PF13649">
    <property type="entry name" value="Methyltransf_25"/>
    <property type="match status" value="1"/>
</dbReference>
<dbReference type="CDD" id="cd02440">
    <property type="entry name" value="AdoMet_MTases"/>
    <property type="match status" value="1"/>
</dbReference>
<keyword evidence="2" id="KW-0489">Methyltransferase</keyword>
<dbReference type="EMBL" id="JAUZMY010000008">
    <property type="protein sequence ID" value="MEE2037723.1"/>
    <property type="molecule type" value="Genomic_DNA"/>
</dbReference>
<keyword evidence="2" id="KW-0808">Transferase</keyword>
<dbReference type="InterPro" id="IPR041698">
    <property type="entry name" value="Methyltransf_25"/>
</dbReference>
<proteinExistence type="predicted"/>
<dbReference type="EC" id="2.1.-.-" evidence="2"/>
<dbReference type="SUPFAM" id="SSF53335">
    <property type="entry name" value="S-adenosyl-L-methionine-dependent methyltransferases"/>
    <property type="match status" value="1"/>
</dbReference>
<name>A0ABU7K650_9ACTN</name>
<dbReference type="Proteomes" id="UP001356095">
    <property type="component" value="Unassembled WGS sequence"/>
</dbReference>
<evidence type="ECO:0000313" key="2">
    <source>
        <dbReference type="EMBL" id="MEE2037723.1"/>
    </source>
</evidence>
<evidence type="ECO:0000313" key="3">
    <source>
        <dbReference type="Proteomes" id="UP001356095"/>
    </source>
</evidence>
<dbReference type="Gene3D" id="3.40.50.150">
    <property type="entry name" value="Vaccinia Virus protein VP39"/>
    <property type="match status" value="1"/>
</dbReference>
<sequence length="256" mass="27566">MEASPWDAALDAWRPPAPPVSAQVREAAFQTALTDDADVTGSPSFVLARRSLTEDAGVLDVGCGAGRASVALAASVPGTTLTGVDSSAPVLEAFAARARRASVPVRTVLGTWPAAAGETPAAEVVVCHNVLYYAEALVPFARALTDRARRGVVVEIPWEHPHSWMRPLWSALNASERPDPPTAPGATRVLRDLGLRVRIEQWTDGSDPWRGRGEALVRHVCDRLGTTDTDRVRSLLDEHGLPPRGRRMATLWWPVP</sequence>
<accession>A0ABU7K650</accession>
<reference evidence="2 3" key="1">
    <citation type="submission" date="2023-08" db="EMBL/GenBank/DDBJ databases">
        <authorList>
            <person name="Girao M."/>
            <person name="Carvalho M.F."/>
        </authorList>
    </citation>
    <scope>NUCLEOTIDE SEQUENCE [LARGE SCALE GENOMIC DNA]</scope>
    <source>
        <strain evidence="2 3">CT-R113</strain>
    </source>
</reference>
<keyword evidence="3" id="KW-1185">Reference proteome</keyword>
<dbReference type="GO" id="GO:0032259">
    <property type="term" value="P:methylation"/>
    <property type="evidence" value="ECO:0007669"/>
    <property type="project" value="UniProtKB-KW"/>
</dbReference>
<gene>
    <name evidence="2" type="ORF">Q8791_10875</name>
</gene>
<organism evidence="2 3">
    <name type="scientific">Nocardiopsis codii</name>
    <dbReference type="NCBI Taxonomy" id="3065942"/>
    <lineage>
        <taxon>Bacteria</taxon>
        <taxon>Bacillati</taxon>
        <taxon>Actinomycetota</taxon>
        <taxon>Actinomycetes</taxon>
        <taxon>Streptosporangiales</taxon>
        <taxon>Nocardiopsidaceae</taxon>
        <taxon>Nocardiopsis</taxon>
    </lineage>
</organism>